<dbReference type="Pfam" id="PF01364">
    <property type="entry name" value="Peptidase_C25"/>
    <property type="match status" value="1"/>
</dbReference>
<dbReference type="GO" id="GO:0006508">
    <property type="term" value="P:proteolysis"/>
    <property type="evidence" value="ECO:0007669"/>
    <property type="project" value="InterPro"/>
</dbReference>
<comment type="caution">
    <text evidence="2">The sequence shown here is derived from an EMBL/GenBank/DDBJ whole genome shotgun (WGS) entry which is preliminary data.</text>
</comment>
<dbReference type="EMBL" id="VVUY01000001">
    <property type="protein sequence ID" value="KAA2564300.1"/>
    <property type="molecule type" value="Genomic_DNA"/>
</dbReference>
<name>A0A9P3ZLX9_9BACT</name>
<evidence type="ECO:0000259" key="1">
    <source>
        <dbReference type="Pfam" id="PF01364"/>
    </source>
</evidence>
<reference evidence="2 3" key="1">
    <citation type="journal article" date="2019" name="Nat. Med.">
        <title>A library of human gut bacterial isolates paired with longitudinal multiomics data enables mechanistic microbiome research.</title>
        <authorList>
            <person name="Poyet M."/>
            <person name="Groussin M."/>
            <person name="Gibbons S.M."/>
            <person name="Avila-Pacheco J."/>
            <person name="Jiang X."/>
            <person name="Kearney S.M."/>
            <person name="Perrotta A.R."/>
            <person name="Berdy B."/>
            <person name="Zhao S."/>
            <person name="Lieberman T.D."/>
            <person name="Swanson P.K."/>
            <person name="Smith M."/>
            <person name="Roesemann S."/>
            <person name="Alexander J.E."/>
            <person name="Rich S.A."/>
            <person name="Livny J."/>
            <person name="Vlamakis H."/>
            <person name="Clish C."/>
            <person name="Bullock K."/>
            <person name="Deik A."/>
            <person name="Scott J."/>
            <person name="Pierce K.A."/>
            <person name="Xavier R.J."/>
            <person name="Alm E.J."/>
        </authorList>
    </citation>
    <scope>NUCLEOTIDE SEQUENCE [LARGE SCALE GENOMIC DNA]</scope>
    <source>
        <strain evidence="2 3">BIOML-A204</strain>
    </source>
</reference>
<evidence type="ECO:0000313" key="2">
    <source>
        <dbReference type="EMBL" id="KAA2564300.1"/>
    </source>
</evidence>
<accession>A0A9P3ZLX9</accession>
<dbReference type="Gene3D" id="3.40.50.1460">
    <property type="match status" value="1"/>
</dbReference>
<gene>
    <name evidence="2" type="ORF">F2S36_00750</name>
</gene>
<dbReference type="Proteomes" id="UP000323119">
    <property type="component" value="Unassembled WGS sequence"/>
</dbReference>
<dbReference type="GO" id="GO:0008234">
    <property type="term" value="F:cysteine-type peptidase activity"/>
    <property type="evidence" value="ECO:0007669"/>
    <property type="project" value="InterPro"/>
</dbReference>
<sequence>MFCPNCGKKCGDNDLFCGGCGTRLPARPVTASPAADAAPVAPAVRAAGDTPAASASHGAGIPSGCGAASAASARAAARAGSGAAAGSKEPAGPMAEGVIFTNLQALARKFGTDAAAVRKLLAAYAEASAAHGIRYRIVDAGDYVFLNPEAGRNRAVALSPADSWVEHGYLLADYYRFGRSTADDETNYLFIVGGADVIPMPVLPQYISDPDYSDTDIDSDIPYAYLLGERTYPMLGTAEIFQYEQYFHTGRLPLAHDASLDDLAGYLRRAAKAPGSMAVGRAYGQTDLTWLSASASVSEPFRRNRLFRGDMRLDERIYTQNLFVSPCVERSIVDKVFDRGADFYYFNLHGSDAPTACSFYASYQQQCYEAVTPRQLASAEKPNVVVTEACYGGKFQDYGRGETMLLAAMGDMTLLYLGSSRIAWGASKSSSAADLDNADRLTNVYMAKLLEGYTAGEAFYMARQSFFDYNDGYFTPHQALTIVEFNLFGDPFLHVGVRREGAKAHPRAVKALAKGAVNAVVERKCVYEAAPASLLDRVRSAVDRNLSLIRAAVDRQLYEQLGVEPRSLSTVTRMKYGNGDEFYAFNYLQTDGTIKSCHTATADLNGNVKSIISTK</sequence>
<feature type="domain" description="Gingipain" evidence="1">
    <location>
        <begin position="174"/>
        <end position="494"/>
    </location>
</feature>
<dbReference type="RefSeq" id="WP_149873436.1">
    <property type="nucleotide sequence ID" value="NZ_JADMQE010000003.1"/>
</dbReference>
<dbReference type="AlphaFoldDB" id="A0A9P3ZLX9"/>
<proteinExistence type="predicted"/>
<dbReference type="InterPro" id="IPR001769">
    <property type="entry name" value="Gingipain"/>
</dbReference>
<organism evidence="2 3">
    <name type="scientific">Alistipes onderdonkii</name>
    <dbReference type="NCBI Taxonomy" id="328813"/>
    <lineage>
        <taxon>Bacteria</taxon>
        <taxon>Pseudomonadati</taxon>
        <taxon>Bacteroidota</taxon>
        <taxon>Bacteroidia</taxon>
        <taxon>Bacteroidales</taxon>
        <taxon>Rikenellaceae</taxon>
        <taxon>Alistipes</taxon>
    </lineage>
</organism>
<evidence type="ECO:0000313" key="3">
    <source>
        <dbReference type="Proteomes" id="UP000323119"/>
    </source>
</evidence>
<protein>
    <recommendedName>
        <fullName evidence="1">Gingipain domain-containing protein</fullName>
    </recommendedName>
</protein>